<dbReference type="CDD" id="cd17503">
    <property type="entry name" value="MFS_LmrB_MDR_like"/>
    <property type="match status" value="1"/>
</dbReference>
<dbReference type="RefSeq" id="WP_129150805.1">
    <property type="nucleotide sequence ID" value="NZ_JBHSDO010000014.1"/>
</dbReference>
<dbReference type="GO" id="GO:0005886">
    <property type="term" value="C:plasma membrane"/>
    <property type="evidence" value="ECO:0007669"/>
    <property type="project" value="UniProtKB-SubCell"/>
</dbReference>
<feature type="transmembrane region" description="Helical" evidence="8">
    <location>
        <begin position="417"/>
        <end position="438"/>
    </location>
</feature>
<comment type="caution">
    <text evidence="10">The sequence shown here is derived from an EMBL/GenBank/DDBJ whole genome shotgun (WGS) entry which is preliminary data.</text>
</comment>
<comment type="subcellular location">
    <subcellularLocation>
        <location evidence="1">Cell membrane</location>
        <topology evidence="1">Multi-pass membrane protein</topology>
    </subcellularLocation>
</comment>
<dbReference type="Gene3D" id="1.20.1250.20">
    <property type="entry name" value="MFS general substrate transporter like domains"/>
    <property type="match status" value="1"/>
</dbReference>
<evidence type="ECO:0000256" key="2">
    <source>
        <dbReference type="ARBA" id="ARBA00008537"/>
    </source>
</evidence>
<keyword evidence="4" id="KW-1003">Cell membrane</keyword>
<evidence type="ECO:0000256" key="6">
    <source>
        <dbReference type="ARBA" id="ARBA00022989"/>
    </source>
</evidence>
<organism evidence="10 11">
    <name type="scientific">Achromobacter aloeverae</name>
    <dbReference type="NCBI Taxonomy" id="1750518"/>
    <lineage>
        <taxon>Bacteria</taxon>
        <taxon>Pseudomonadati</taxon>
        <taxon>Pseudomonadota</taxon>
        <taxon>Betaproteobacteria</taxon>
        <taxon>Burkholderiales</taxon>
        <taxon>Alcaligenaceae</taxon>
        <taxon>Achromobacter</taxon>
    </lineage>
</organism>
<feature type="domain" description="Major facilitator superfamily (MFS) profile" evidence="9">
    <location>
        <begin position="29"/>
        <end position="521"/>
    </location>
</feature>
<dbReference type="NCBIfam" id="TIGR00711">
    <property type="entry name" value="efflux_EmrB"/>
    <property type="match status" value="1"/>
</dbReference>
<evidence type="ECO:0000256" key="4">
    <source>
        <dbReference type="ARBA" id="ARBA00022475"/>
    </source>
</evidence>
<dbReference type="OrthoDB" id="9807274at2"/>
<dbReference type="PANTHER" id="PTHR42718">
    <property type="entry name" value="MAJOR FACILITATOR SUPERFAMILY MULTIDRUG TRANSPORTER MFSC"/>
    <property type="match status" value="1"/>
</dbReference>
<dbReference type="Pfam" id="PF07690">
    <property type="entry name" value="MFS_1"/>
    <property type="match status" value="1"/>
</dbReference>
<feature type="transmembrane region" description="Helical" evidence="8">
    <location>
        <begin position="181"/>
        <end position="199"/>
    </location>
</feature>
<comment type="similarity">
    <text evidence="2">Belongs to the major facilitator superfamily. EmrB family.</text>
</comment>
<dbReference type="GO" id="GO:0022857">
    <property type="term" value="F:transmembrane transporter activity"/>
    <property type="evidence" value="ECO:0007669"/>
    <property type="project" value="InterPro"/>
</dbReference>
<keyword evidence="6 8" id="KW-1133">Transmembrane helix</keyword>
<dbReference type="PROSITE" id="PS50850">
    <property type="entry name" value="MFS"/>
    <property type="match status" value="1"/>
</dbReference>
<dbReference type="PANTHER" id="PTHR42718:SF9">
    <property type="entry name" value="MAJOR FACILITATOR SUPERFAMILY MULTIDRUG TRANSPORTER MFSC"/>
    <property type="match status" value="1"/>
</dbReference>
<evidence type="ECO:0000313" key="10">
    <source>
        <dbReference type="EMBL" id="RXN90374.1"/>
    </source>
</evidence>
<feature type="transmembrane region" description="Helical" evidence="8">
    <location>
        <begin position="219"/>
        <end position="237"/>
    </location>
</feature>
<feature type="transmembrane region" description="Helical" evidence="8">
    <location>
        <begin position="95"/>
        <end position="114"/>
    </location>
</feature>
<evidence type="ECO:0000259" key="9">
    <source>
        <dbReference type="PROSITE" id="PS50850"/>
    </source>
</evidence>
<name>A0A4Q1HJS7_9BURK</name>
<evidence type="ECO:0000256" key="7">
    <source>
        <dbReference type="ARBA" id="ARBA00023136"/>
    </source>
</evidence>
<reference evidence="10 11" key="1">
    <citation type="journal article" date="2017" name="Int. J. Syst. Evol. Microbiol.">
        <title>Achromobacter aloeverae sp. nov., isolated from the root of Aloe vera (L.) Burm.f.</title>
        <authorList>
            <person name="Kuncharoen N."/>
            <person name="Muramatsu Y."/>
            <person name="Shibata C."/>
            <person name="Kamakura Y."/>
            <person name="Nakagawa Y."/>
            <person name="Tanasupawat S."/>
        </authorList>
    </citation>
    <scope>NUCLEOTIDE SEQUENCE [LARGE SCALE GENOMIC DNA]</scope>
    <source>
        <strain evidence="10 11">AVA-1</strain>
    </source>
</reference>
<feature type="transmembrane region" description="Helical" evidence="8">
    <location>
        <begin position="290"/>
        <end position="309"/>
    </location>
</feature>
<proteinExistence type="inferred from homology"/>
<dbReference type="InterPro" id="IPR004638">
    <property type="entry name" value="EmrB-like"/>
</dbReference>
<dbReference type="Gene3D" id="1.20.1720.10">
    <property type="entry name" value="Multidrug resistance protein D"/>
    <property type="match status" value="1"/>
</dbReference>
<protein>
    <submittedName>
        <fullName evidence="10">EmrB/QacA family drug resistance transporter</fullName>
    </submittedName>
</protein>
<keyword evidence="11" id="KW-1185">Reference proteome</keyword>
<dbReference type="AlphaFoldDB" id="A0A4Q1HJS7"/>
<feature type="transmembrane region" description="Helical" evidence="8">
    <location>
        <begin position="321"/>
        <end position="342"/>
    </location>
</feature>
<accession>A0A4Q1HJS7</accession>
<feature type="transmembrane region" description="Helical" evidence="8">
    <location>
        <begin position="499"/>
        <end position="523"/>
    </location>
</feature>
<dbReference type="InterPro" id="IPR020846">
    <property type="entry name" value="MFS_dom"/>
</dbReference>
<evidence type="ECO:0000313" key="11">
    <source>
        <dbReference type="Proteomes" id="UP000290849"/>
    </source>
</evidence>
<dbReference type="Proteomes" id="UP000290849">
    <property type="component" value="Unassembled WGS sequence"/>
</dbReference>
<keyword evidence="5 8" id="KW-0812">Transmembrane</keyword>
<dbReference type="EMBL" id="PYAL01000003">
    <property type="protein sequence ID" value="RXN90374.1"/>
    <property type="molecule type" value="Genomic_DNA"/>
</dbReference>
<dbReference type="InterPro" id="IPR011701">
    <property type="entry name" value="MFS"/>
</dbReference>
<keyword evidence="3" id="KW-0813">Transport</keyword>
<feature type="transmembrane region" description="Helical" evidence="8">
    <location>
        <begin position="27"/>
        <end position="47"/>
    </location>
</feature>
<evidence type="ECO:0000256" key="1">
    <source>
        <dbReference type="ARBA" id="ARBA00004651"/>
    </source>
</evidence>
<dbReference type="InterPro" id="IPR036259">
    <property type="entry name" value="MFS_trans_sf"/>
</dbReference>
<feature type="transmembrane region" description="Helical" evidence="8">
    <location>
        <begin position="154"/>
        <end position="175"/>
    </location>
</feature>
<evidence type="ECO:0000256" key="5">
    <source>
        <dbReference type="ARBA" id="ARBA00022692"/>
    </source>
</evidence>
<gene>
    <name evidence="10" type="ORF">C7R54_12750</name>
</gene>
<feature type="transmembrane region" description="Helical" evidence="8">
    <location>
        <begin position="354"/>
        <end position="373"/>
    </location>
</feature>
<dbReference type="SUPFAM" id="SSF103473">
    <property type="entry name" value="MFS general substrate transporter"/>
    <property type="match status" value="1"/>
</dbReference>
<keyword evidence="7 8" id="KW-0472">Membrane</keyword>
<feature type="transmembrane region" description="Helical" evidence="8">
    <location>
        <begin position="249"/>
        <end position="270"/>
    </location>
</feature>
<feature type="transmembrane region" description="Helical" evidence="8">
    <location>
        <begin position="67"/>
        <end position="86"/>
    </location>
</feature>
<feature type="transmembrane region" description="Helical" evidence="8">
    <location>
        <begin position="385"/>
        <end position="405"/>
    </location>
</feature>
<sequence length="535" mass="57575">MSAAAQASASQGAAGEASHWRPQSNPWTIAIVVTMAAFMEVLDTTIVNVSLPHIAGTMSASYDEATWTLTSYLVANGVVLPISGFLSRMLGRKRYFMICIVAFTACSFLCGIATNLGELIVFRMLQGFFGGGLQPCQQSIILDTFAPSQRGRAFSVSAVAIVVAPVLGPTLGGWITDNFSWRWVFLINVPVGVLTALAVMQVVEDPPWQEPVPKGKRHVDLPGIGLIALGLGSLQVMLDRGEDEDWFGSTFICVFAGLAVVGLVGAVLWLLHARRPVVDLRVMRDRNFSLGCVTIAAFAAVLYGSSVLIPQLSQQQLGYTATLAGLVLSPGALLITFMIPIVGKIMPKVETRHLIAVGFFFLGAALFYSHHLVPQIDFNTLVLMRMAQSFALAFLFVPTSTLAYVTLPKELNDDAAALFTMFRNVAGSIGISLATAGIRERLQVRMAHMVGNMSPLSQQYQDTVQRVGQALRDYAGVVGDQTQAATAHMYQTFVSQATILAYIDVFAICGIFAWCFIPLTFFFSSTHASGGAGGH</sequence>
<evidence type="ECO:0000256" key="8">
    <source>
        <dbReference type="SAM" id="Phobius"/>
    </source>
</evidence>
<evidence type="ECO:0000256" key="3">
    <source>
        <dbReference type="ARBA" id="ARBA00022448"/>
    </source>
</evidence>